<accession>A0ABY6NWV6</accession>
<organism evidence="2 3">
    <name type="scientific">Rhodococcus antarcticus</name>
    <dbReference type="NCBI Taxonomy" id="2987751"/>
    <lineage>
        <taxon>Bacteria</taxon>
        <taxon>Bacillati</taxon>
        <taxon>Actinomycetota</taxon>
        <taxon>Actinomycetes</taxon>
        <taxon>Mycobacteriales</taxon>
        <taxon>Nocardiaceae</taxon>
        <taxon>Rhodococcus</taxon>
    </lineage>
</organism>
<feature type="domain" description="Gp28/Gp37-like" evidence="1">
    <location>
        <begin position="7"/>
        <end position="358"/>
    </location>
</feature>
<proteinExistence type="predicted"/>
<keyword evidence="3" id="KW-1185">Reference proteome</keyword>
<evidence type="ECO:0000259" key="1">
    <source>
        <dbReference type="Pfam" id="PF14594"/>
    </source>
</evidence>
<evidence type="ECO:0000313" key="2">
    <source>
        <dbReference type="EMBL" id="UZJ23719.1"/>
    </source>
</evidence>
<dbReference type="Proteomes" id="UP001164965">
    <property type="component" value="Chromosome"/>
</dbReference>
<gene>
    <name evidence="2" type="ORF">RHODO2019_10920</name>
</gene>
<name>A0ABY6NWV6_9NOCA</name>
<reference evidence="2" key="1">
    <citation type="submission" date="2022-10" db="EMBL/GenBank/DDBJ databases">
        <title>Rhodococcus sp.75.</title>
        <authorList>
            <person name="Sun M."/>
        </authorList>
    </citation>
    <scope>NUCLEOTIDE SEQUENCE</scope>
    <source>
        <strain evidence="2">75</strain>
    </source>
</reference>
<sequence>MELSDITVEVRDKALRRHGLVRPEELILKLTGSHNNIGTWELQLSSEHPLTPILRTPGSGIVVTALGDVLMSGPTTTPKFTASSSDPEGTVSFSGVSDSIILADYLSWPEPSNVDPTAQTLAHDVREGAAETLMHAYVNANCGPGAPPARRKAQLVMGTDGQRGPTIKKSPRFPVLGNLLNEIATLGELGFQIVQRGEQLVFETFGLRDQALDVRLDVRAGTLASQMVALTAPGATQVIVAGQGDLVDRQFYAATTPEATEAEVAWGRRIERFLDQRQTDDPTEHKQAADELLSKEGFTGVSVQVVPTDDATMRYGIDWAMGDIASVVVDGGEEQAVVTGFVLAVDSAGVRLGAVLGDSSEFTRESALTARLSDVEKRTSALERNAENTTGVPAVVTAAITNAAATAAASTTDARAEAAAAVDDLAVLTFMGVY</sequence>
<dbReference type="RefSeq" id="WP_265381827.1">
    <property type="nucleotide sequence ID" value="NZ_CP110615.1"/>
</dbReference>
<protein>
    <submittedName>
        <fullName evidence="2">Siphovirus ReqiPepy6 Gp37-like family protein</fullName>
    </submittedName>
</protein>
<evidence type="ECO:0000313" key="3">
    <source>
        <dbReference type="Proteomes" id="UP001164965"/>
    </source>
</evidence>
<dbReference type="EMBL" id="CP110615">
    <property type="protein sequence ID" value="UZJ23719.1"/>
    <property type="molecule type" value="Genomic_DNA"/>
</dbReference>
<dbReference type="Pfam" id="PF14594">
    <property type="entry name" value="Sipho_Gp37"/>
    <property type="match status" value="1"/>
</dbReference>
<dbReference type="InterPro" id="IPR029432">
    <property type="entry name" value="Gp28/Gp37-like_dom"/>
</dbReference>